<reference evidence="2" key="1">
    <citation type="submission" date="2023-02" db="EMBL/GenBank/DDBJ databases">
        <title>Actinokineospora globicatena NBRC 15670.</title>
        <authorList>
            <person name="Ichikawa N."/>
            <person name="Sato H."/>
            <person name="Tonouchi N."/>
        </authorList>
    </citation>
    <scope>NUCLEOTIDE SEQUENCE</scope>
    <source>
        <strain evidence="2">NBRC 15670</strain>
    </source>
</reference>
<organism evidence="2 3">
    <name type="scientific">Actinokineospora globicatena</name>
    <dbReference type="NCBI Taxonomy" id="103729"/>
    <lineage>
        <taxon>Bacteria</taxon>
        <taxon>Bacillati</taxon>
        <taxon>Actinomycetota</taxon>
        <taxon>Actinomycetes</taxon>
        <taxon>Pseudonocardiales</taxon>
        <taxon>Pseudonocardiaceae</taxon>
        <taxon>Actinokineospora</taxon>
    </lineage>
</organism>
<sequence>MPPRVTGMSPHVFQVVVDSATPHDLAEWWAETLGWVVEPSNEEFIREMVAKGYATDDDTTTHNGVLVWRIGSAIQHPDDPTTGTRRRVLFQRVPEAKTVKNRVHLDVWVGQENVAAAVDALVARGATKLHEGTQGPHGWVTLTDPEGNEFCVS</sequence>
<dbReference type="PANTHER" id="PTHR35908:SF1">
    <property type="entry name" value="CONSERVED PROTEIN"/>
    <property type="match status" value="1"/>
</dbReference>
<protein>
    <recommendedName>
        <fullName evidence="1">Glyoxalase-like domain-containing protein</fullName>
    </recommendedName>
</protein>
<evidence type="ECO:0000313" key="3">
    <source>
        <dbReference type="Proteomes" id="UP001165042"/>
    </source>
</evidence>
<keyword evidence="3" id="KW-1185">Reference proteome</keyword>
<evidence type="ECO:0000313" key="2">
    <source>
        <dbReference type="EMBL" id="GLW89486.1"/>
    </source>
</evidence>
<dbReference type="InterPro" id="IPR029068">
    <property type="entry name" value="Glyas_Bleomycin-R_OHBP_Dase"/>
</dbReference>
<dbReference type="EMBL" id="BSSD01000001">
    <property type="protein sequence ID" value="GLW89486.1"/>
    <property type="molecule type" value="Genomic_DNA"/>
</dbReference>
<dbReference type="Gene3D" id="3.10.180.10">
    <property type="entry name" value="2,3-Dihydroxybiphenyl 1,2-Dioxygenase, domain 1"/>
    <property type="match status" value="1"/>
</dbReference>
<proteinExistence type="predicted"/>
<dbReference type="AlphaFoldDB" id="A0A9W6QG60"/>
<comment type="caution">
    <text evidence="2">The sequence shown here is derived from an EMBL/GenBank/DDBJ whole genome shotgun (WGS) entry which is preliminary data.</text>
</comment>
<gene>
    <name evidence="2" type="ORF">Aglo03_03020</name>
</gene>
<accession>A0A9W6QG60</accession>
<evidence type="ECO:0000259" key="1">
    <source>
        <dbReference type="Pfam" id="PF18029"/>
    </source>
</evidence>
<dbReference type="Pfam" id="PF18029">
    <property type="entry name" value="Glyoxalase_6"/>
    <property type="match status" value="1"/>
</dbReference>
<dbReference type="InterPro" id="IPR041581">
    <property type="entry name" value="Glyoxalase_6"/>
</dbReference>
<dbReference type="SUPFAM" id="SSF54593">
    <property type="entry name" value="Glyoxalase/Bleomycin resistance protein/Dihydroxybiphenyl dioxygenase"/>
    <property type="match status" value="1"/>
</dbReference>
<dbReference type="Proteomes" id="UP001165042">
    <property type="component" value="Unassembled WGS sequence"/>
</dbReference>
<feature type="domain" description="Glyoxalase-like" evidence="1">
    <location>
        <begin position="14"/>
        <end position="152"/>
    </location>
</feature>
<dbReference type="PANTHER" id="PTHR35908">
    <property type="entry name" value="HYPOTHETICAL FUSION PROTEIN"/>
    <property type="match status" value="1"/>
</dbReference>
<name>A0A9W6QG60_9PSEU</name>